<dbReference type="EMBL" id="AYSA01000296">
    <property type="protein sequence ID" value="ESZ93695.1"/>
    <property type="molecule type" value="Genomic_DNA"/>
</dbReference>
<keyword evidence="3" id="KW-1185">Reference proteome</keyword>
<accession>W9CGM0</accession>
<gene>
    <name evidence="2" type="ORF">SBOR_5935</name>
</gene>
<evidence type="ECO:0000256" key="1">
    <source>
        <dbReference type="SAM" id="MobiDB-lite"/>
    </source>
</evidence>
<reference evidence="2 3" key="1">
    <citation type="journal article" date="2014" name="Genome Announc.">
        <title>Draft genome sequence of Sclerotinia borealis, a psychrophilic plant pathogenic fungus.</title>
        <authorList>
            <person name="Mardanov A.V."/>
            <person name="Beletsky A.V."/>
            <person name="Kadnikov V.V."/>
            <person name="Ignatov A.N."/>
            <person name="Ravin N.V."/>
        </authorList>
    </citation>
    <scope>NUCLEOTIDE SEQUENCE [LARGE SCALE GENOMIC DNA]</scope>
    <source>
        <strain evidence="3">F-4157</strain>
    </source>
</reference>
<dbReference type="OrthoDB" id="10544454at2759"/>
<comment type="caution">
    <text evidence="2">The sequence shown here is derived from an EMBL/GenBank/DDBJ whole genome shotgun (WGS) entry which is preliminary data.</text>
</comment>
<organism evidence="2 3">
    <name type="scientific">Sclerotinia borealis (strain F-4128)</name>
    <dbReference type="NCBI Taxonomy" id="1432307"/>
    <lineage>
        <taxon>Eukaryota</taxon>
        <taxon>Fungi</taxon>
        <taxon>Dikarya</taxon>
        <taxon>Ascomycota</taxon>
        <taxon>Pezizomycotina</taxon>
        <taxon>Leotiomycetes</taxon>
        <taxon>Helotiales</taxon>
        <taxon>Sclerotiniaceae</taxon>
        <taxon>Sclerotinia</taxon>
    </lineage>
</organism>
<name>W9CGM0_SCLBF</name>
<evidence type="ECO:0000313" key="2">
    <source>
        <dbReference type="EMBL" id="ESZ93695.1"/>
    </source>
</evidence>
<dbReference type="HOGENOM" id="CLU_2795407_0_0_1"/>
<sequence length="68" mass="6855">MSGPSSRSASEHNVSGKPNLEAPSTSVATDRESNTTPGVAIGTLELCDFCKAPGFAIAPISPPDPTAI</sequence>
<dbReference type="AlphaFoldDB" id="W9CGM0"/>
<dbReference type="Proteomes" id="UP000019487">
    <property type="component" value="Unassembled WGS sequence"/>
</dbReference>
<protein>
    <submittedName>
        <fullName evidence="2">Uncharacterized protein</fullName>
    </submittedName>
</protein>
<feature type="region of interest" description="Disordered" evidence="1">
    <location>
        <begin position="1"/>
        <end position="37"/>
    </location>
</feature>
<feature type="compositionally biased region" description="Polar residues" evidence="1">
    <location>
        <begin position="1"/>
        <end position="13"/>
    </location>
</feature>
<proteinExistence type="predicted"/>
<evidence type="ECO:0000313" key="3">
    <source>
        <dbReference type="Proteomes" id="UP000019487"/>
    </source>
</evidence>